<evidence type="ECO:0000313" key="2">
    <source>
        <dbReference type="EMBL" id="PMB72563.1"/>
    </source>
</evidence>
<keyword evidence="2" id="KW-0547">Nucleotide-binding</keyword>
<keyword evidence="2" id="KW-0067">ATP-binding</keyword>
<sequence length="120" mass="13234">MVKSNGENFSHGQRQVLSLCRVLIRHSKLVFLDEATSSMDADTDAGVQQALRQELLGAGGEKRALVTVAHRLQTIMDYDRVVVMGSGTILEVGSPKHLLAKKGVFYDMVKHSEEKHTLSD</sequence>
<evidence type="ECO:0000313" key="3">
    <source>
        <dbReference type="Proteomes" id="UP000235728"/>
    </source>
</evidence>
<dbReference type="InterPro" id="IPR027417">
    <property type="entry name" value="P-loop_NTPase"/>
</dbReference>
<comment type="caution">
    <text evidence="2">The sequence shown here is derived from an EMBL/GenBank/DDBJ whole genome shotgun (WGS) entry which is preliminary data.</text>
</comment>
<protein>
    <submittedName>
        <fullName evidence="2">ATP-binding cassette transporter abc1</fullName>
    </submittedName>
</protein>
<reference evidence="2 3" key="1">
    <citation type="journal article" date="2016" name="Appl. Microbiol. Biotechnol.">
        <title>Characterization of T-DNA insertion mutants with decreased virulence in the entomopathogenic fungus Beauveria bassiana JEF-007.</title>
        <authorList>
            <person name="Kim S."/>
            <person name="Lee S.J."/>
            <person name="Nai Y.S."/>
            <person name="Yu J.S."/>
            <person name="Lee M.R."/>
            <person name="Yang Y.T."/>
            <person name="Kim J.S."/>
        </authorList>
    </citation>
    <scope>NUCLEOTIDE SEQUENCE [LARGE SCALE GENOMIC DNA]</scope>
    <source>
        <strain evidence="2 3">JEF-007</strain>
    </source>
</reference>
<dbReference type="OMA" id="HEMCEDA"/>
<proteinExistence type="predicted"/>
<evidence type="ECO:0000259" key="1">
    <source>
        <dbReference type="Pfam" id="PF00005"/>
    </source>
</evidence>
<gene>
    <name evidence="2" type="primary">abc1_0</name>
    <name evidence="2" type="ORF">BM221_002669</name>
</gene>
<dbReference type="GO" id="GO:0015421">
    <property type="term" value="F:ABC-type oligopeptide transporter activity"/>
    <property type="evidence" value="ECO:0007669"/>
    <property type="project" value="TreeGrafter"/>
</dbReference>
<organism evidence="2 3">
    <name type="scientific">Beauveria bassiana</name>
    <name type="common">White muscardine disease fungus</name>
    <name type="synonym">Tritirachium shiotae</name>
    <dbReference type="NCBI Taxonomy" id="176275"/>
    <lineage>
        <taxon>Eukaryota</taxon>
        <taxon>Fungi</taxon>
        <taxon>Dikarya</taxon>
        <taxon>Ascomycota</taxon>
        <taxon>Pezizomycotina</taxon>
        <taxon>Sordariomycetes</taxon>
        <taxon>Hypocreomycetidae</taxon>
        <taxon>Hypocreales</taxon>
        <taxon>Cordycipitaceae</taxon>
        <taxon>Beauveria</taxon>
    </lineage>
</organism>
<feature type="domain" description="ABC transporter" evidence="1">
    <location>
        <begin position="2"/>
        <end position="37"/>
    </location>
</feature>
<dbReference type="PANTHER" id="PTHR43394">
    <property type="entry name" value="ATP-DEPENDENT PERMEASE MDL1, MITOCHONDRIAL"/>
    <property type="match status" value="1"/>
</dbReference>
<accession>A0A2N6NZ75</accession>
<dbReference type="GO" id="GO:0005524">
    <property type="term" value="F:ATP binding"/>
    <property type="evidence" value="ECO:0007669"/>
    <property type="project" value="UniProtKB-KW"/>
</dbReference>
<dbReference type="InterPro" id="IPR039421">
    <property type="entry name" value="Type_1_exporter"/>
</dbReference>
<name>A0A2N6NZ75_BEABA</name>
<dbReference type="Pfam" id="PF00005">
    <property type="entry name" value="ABC_tran"/>
    <property type="match status" value="1"/>
</dbReference>
<dbReference type="AlphaFoldDB" id="A0A2N6NZ75"/>
<dbReference type="PANTHER" id="PTHR43394:SF1">
    <property type="entry name" value="ATP-BINDING CASSETTE SUB-FAMILY B MEMBER 10, MITOCHONDRIAL"/>
    <property type="match status" value="1"/>
</dbReference>
<dbReference type="SUPFAM" id="SSF52540">
    <property type="entry name" value="P-loop containing nucleoside triphosphate hydrolases"/>
    <property type="match status" value="1"/>
</dbReference>
<dbReference type="Proteomes" id="UP000235728">
    <property type="component" value="Unassembled WGS sequence"/>
</dbReference>
<dbReference type="Gene3D" id="3.40.50.300">
    <property type="entry name" value="P-loop containing nucleotide triphosphate hydrolases"/>
    <property type="match status" value="1"/>
</dbReference>
<dbReference type="InterPro" id="IPR003439">
    <property type="entry name" value="ABC_transporter-like_ATP-bd"/>
</dbReference>
<dbReference type="EMBL" id="MRVG01000002">
    <property type="protein sequence ID" value="PMB72563.1"/>
    <property type="molecule type" value="Genomic_DNA"/>
</dbReference>
<dbReference type="GO" id="GO:0016887">
    <property type="term" value="F:ATP hydrolysis activity"/>
    <property type="evidence" value="ECO:0007669"/>
    <property type="project" value="InterPro"/>
</dbReference>